<dbReference type="FunFam" id="2.60.120.260:FF:000016">
    <property type="entry name" value="Contactin-associated protein-like 4 isoform 1"/>
    <property type="match status" value="1"/>
</dbReference>
<feature type="domain" description="C-type lectin" evidence="4">
    <location>
        <begin position="829"/>
        <end position="947"/>
    </location>
</feature>
<reference evidence="6 7" key="1">
    <citation type="journal article" date="2021" name="Cell">
        <title>Tracing the genetic footprints of vertebrate landing in non-teleost ray-finned fishes.</title>
        <authorList>
            <person name="Bi X."/>
            <person name="Wang K."/>
            <person name="Yang L."/>
            <person name="Pan H."/>
            <person name="Jiang H."/>
            <person name="Wei Q."/>
            <person name="Fang M."/>
            <person name="Yu H."/>
            <person name="Zhu C."/>
            <person name="Cai Y."/>
            <person name="He Y."/>
            <person name="Gan X."/>
            <person name="Zeng H."/>
            <person name="Yu D."/>
            <person name="Zhu Y."/>
            <person name="Jiang H."/>
            <person name="Qiu Q."/>
            <person name="Yang H."/>
            <person name="Zhang Y.E."/>
            <person name="Wang W."/>
            <person name="Zhu M."/>
            <person name="He S."/>
            <person name="Zhang G."/>
        </authorList>
    </citation>
    <scope>NUCLEOTIDE SEQUENCE [LARGE SCALE GENOMIC DNA]</scope>
    <source>
        <strain evidence="6">Bchr_013</strain>
    </source>
</reference>
<feature type="domain" description="C-type lectin" evidence="4">
    <location>
        <begin position="54"/>
        <end position="135"/>
    </location>
</feature>
<evidence type="ECO:0000313" key="6">
    <source>
        <dbReference type="EMBL" id="KAG2466118.1"/>
    </source>
</evidence>
<dbReference type="Pfam" id="PF02140">
    <property type="entry name" value="SUEL_Lectin"/>
    <property type="match status" value="1"/>
</dbReference>
<dbReference type="SMART" id="SM00231">
    <property type="entry name" value="FA58C"/>
    <property type="match status" value="1"/>
</dbReference>
<gene>
    <name evidence="6" type="primary">Mrc1_2</name>
    <name evidence="6" type="ORF">GTO96_0016459</name>
</gene>
<evidence type="ECO:0000259" key="4">
    <source>
        <dbReference type="PROSITE" id="PS50041"/>
    </source>
</evidence>
<protein>
    <submittedName>
        <fullName evidence="6">MRC1 protein</fullName>
    </submittedName>
</protein>
<sequence length="1505" mass="171666">MQKVDKITRIRCKVKRGVAKAKEKVYDERLDTKEGEKDLYRFAGQRDRAGKDMQQAWVRSHIESTGVYWIGLNDVASEGQWEWSDGSPYLEEVQYWRPGQPDNWQDDEDCIEITGLDYGRWNDAFCTKSDQYICKKQTAICPPGWNSFNKKCYWFVSNPGLLTSWYEAQEKCYRVGANLVMIKSQAEQYFIDSYLSDFIQNQDFIVTWAPGQPDNWQDDEDCILLYGTDNHSPGYFNDQNCNGANPFICKKGWTQKCGSWDSDPINDYCYLFQSLSLKTWADARLDCLNQKGDLLSITEPFEQAFVQGNPDDYLGEDCLSIRIKDGYWNDDNCEYHRGYICKRRGYTTIYICQDTSATVTCPQDSVIRIQAAMYGRKSNTICSLGPGSSGSCHVEGTLKLVRAICENRMACLLYAGTDNDPCPNVSKYLEVVYSCEQNVCVRGLGMEDGNITNGQISSSSFKNDYGPEHARLKGKSCWMPSNSDGSWIGVEFPEVKKITGIVLQGCPAADNWVKLYKVQISADGSEWVYYEDEDKSTILTGNNDRSTAVTHLFGKPLAVKYIRILPDAYNNQIGLRMDILGCKSDCCIALLDVQNNHIMYMALTVIVGTSLPYSFSYVFADGATSDVWTGLNDLEISNYFTWSSGDTVRFTYWESGEPNNHNGFSENCVEMLQQGWEGYAYSCYWLEETLMTWPKAKAYCQEKKSSLLHIKDIFEQSYFTARLSDFSGFWWIGLRAKGNSVTGIDYEWDNKEPVTFTHWDRDQPDNLEGSCVSMTSGNTGGFWDDQPCESSYKFFCELPRDGISPPPPVTTEAPSENCAPGWKSLKEFSKCYKFFLNDHSLKRSWQSAREDCLNRRAELVSIHDVKHQLYFASQTRNKHIWIGLQHNSIEGGYQWSDNSPVSYTNWGPNEPNNYLGRENCVEMGITANGSSYWNDLNCDAMRDWICQIPKGDQPITPPDPPPDVPGWRKYKEICYYYNDTDITDVYTAIIRCYEEGAQLVSIADEEEQSFLTGMVGKGSVDYAWIGLKEDGITNGEYRWFDMSPLTFVNWAANEPNDANGEEQCVQMSRHAGTWYDMNCGKISAGYICKKYLGNHHTPPPPTQPWPGNCPKDWLLFGNKCFLFKGKHEGKDEFHANWSYAQEWCEQHEANLAVIQNQYENDFVASYLEDIRFPVWIGMSDILHEGKFAWRDGSQVTYTNWNTGEPNNSGDSGEHCVMMFHSIRETGRWNDGGCESALGFVCYKKKSSDIPPPPPSKDCPSGYISWKKNCYLLVEDIDKRTTWLEAQKACEKQKANLASVDHSYEQAFLAGAVLQGRTDAWIGLSREGNGSYRWTDGWPVFYTHWGPGEPTNLAGEGCVTMHSAPLFHGTWNDTSCNAKHAYICKISKEKPPPTPAPGDGMCLDGWHTYGRYCYLVVSEQKGYSWYHARHYCQEGRAELASIHNRAEVEFLLKAEYKKYHNLWIGLSKDLSRHLKSQVYRTHPATIADLKRRIEEEIIGIPVDMLR</sequence>
<feature type="domain" description="C-type lectin" evidence="4">
    <location>
        <begin position="265"/>
        <end position="342"/>
    </location>
</feature>
<dbReference type="InterPro" id="IPR018378">
    <property type="entry name" value="C-type_lectin_CS"/>
</dbReference>
<dbReference type="Gene3D" id="2.60.120.260">
    <property type="entry name" value="Galactose-binding domain-like"/>
    <property type="match status" value="1"/>
</dbReference>
<evidence type="ECO:0000256" key="2">
    <source>
        <dbReference type="ARBA" id="ARBA00023157"/>
    </source>
</evidence>
<accession>A0A8X7XDH3</accession>
<feature type="domain" description="F5/8 type C" evidence="3">
    <location>
        <begin position="440"/>
        <end position="582"/>
    </location>
</feature>
<feature type="domain" description="SUEL-type lectin" evidence="5">
    <location>
        <begin position="351"/>
        <end position="436"/>
    </location>
</feature>
<evidence type="ECO:0000256" key="1">
    <source>
        <dbReference type="ARBA" id="ARBA00010241"/>
    </source>
</evidence>
<dbReference type="PROSITE" id="PS50228">
    <property type="entry name" value="SUEL_LECTIN"/>
    <property type="match status" value="1"/>
</dbReference>
<dbReference type="SUPFAM" id="SSF49785">
    <property type="entry name" value="Galactose-binding domain-like"/>
    <property type="match status" value="1"/>
</dbReference>
<dbReference type="SMART" id="SM00034">
    <property type="entry name" value="CLECT"/>
    <property type="match status" value="9"/>
</dbReference>
<keyword evidence="7" id="KW-1185">Reference proteome</keyword>
<dbReference type="Pfam" id="PF00059">
    <property type="entry name" value="Lectin_C"/>
    <property type="match status" value="9"/>
</dbReference>
<dbReference type="PROSITE" id="PS00615">
    <property type="entry name" value="C_TYPE_LECTIN_1"/>
    <property type="match status" value="6"/>
</dbReference>
<dbReference type="GO" id="GO:0030246">
    <property type="term" value="F:carbohydrate binding"/>
    <property type="evidence" value="ECO:0007669"/>
    <property type="project" value="InterPro"/>
</dbReference>
<feature type="domain" description="C-type lectin" evidence="4">
    <location>
        <begin position="1408"/>
        <end position="1467"/>
    </location>
</feature>
<evidence type="ECO:0000259" key="5">
    <source>
        <dbReference type="PROSITE" id="PS50228"/>
    </source>
</evidence>
<keyword evidence="2" id="KW-1015">Disulfide bond</keyword>
<dbReference type="InterPro" id="IPR043159">
    <property type="entry name" value="Lectin_gal-bd_sf"/>
</dbReference>
<dbReference type="CDD" id="cd00057">
    <property type="entry name" value="FA58C"/>
    <property type="match status" value="1"/>
</dbReference>
<dbReference type="PROSITE" id="PS50022">
    <property type="entry name" value="FA58C_3"/>
    <property type="match status" value="1"/>
</dbReference>
<feature type="domain" description="C-type lectin" evidence="4">
    <location>
        <begin position="679"/>
        <end position="797"/>
    </location>
</feature>
<dbReference type="SUPFAM" id="SSF56436">
    <property type="entry name" value="C-type lectin-like"/>
    <property type="match status" value="10"/>
</dbReference>
<comment type="caution">
    <text evidence="6">The sequence shown here is derived from an EMBL/GenBank/DDBJ whole genome shotgun (WGS) entry which is preliminary data.</text>
</comment>
<evidence type="ECO:0000259" key="3">
    <source>
        <dbReference type="PROSITE" id="PS50022"/>
    </source>
</evidence>
<proteinExistence type="inferred from homology"/>
<dbReference type="Gene3D" id="3.10.100.10">
    <property type="entry name" value="Mannose-Binding Protein A, subunit A"/>
    <property type="match status" value="12"/>
</dbReference>
<dbReference type="InterPro" id="IPR008979">
    <property type="entry name" value="Galactose-bd-like_sf"/>
</dbReference>
<feature type="non-terminal residue" evidence="6">
    <location>
        <position position="1505"/>
    </location>
</feature>
<dbReference type="Proteomes" id="UP000886611">
    <property type="component" value="Unassembled WGS sequence"/>
</dbReference>
<dbReference type="PROSITE" id="PS50041">
    <property type="entry name" value="C_TYPE_LECTIN_2"/>
    <property type="match status" value="10"/>
</dbReference>
<organism evidence="6 7">
    <name type="scientific">Polypterus senegalus</name>
    <name type="common">Senegal bichir</name>
    <dbReference type="NCBI Taxonomy" id="55291"/>
    <lineage>
        <taxon>Eukaryota</taxon>
        <taxon>Metazoa</taxon>
        <taxon>Chordata</taxon>
        <taxon>Craniata</taxon>
        <taxon>Vertebrata</taxon>
        <taxon>Euteleostomi</taxon>
        <taxon>Actinopterygii</taxon>
        <taxon>Polypteriformes</taxon>
        <taxon>Polypteridae</taxon>
        <taxon>Polypterus</taxon>
    </lineage>
</organism>
<dbReference type="PANTHER" id="PTHR22803">
    <property type="entry name" value="MANNOSE, PHOSPHOLIPASE, LECTIN RECEPTOR RELATED"/>
    <property type="match status" value="1"/>
</dbReference>
<dbReference type="Gene3D" id="2.60.120.740">
    <property type="match status" value="1"/>
</dbReference>
<comment type="similarity">
    <text evidence="1">Belongs to the neurexin family.</text>
</comment>
<name>A0A8X7XDH3_POLSE</name>
<dbReference type="InterPro" id="IPR001304">
    <property type="entry name" value="C-type_lectin-like"/>
</dbReference>
<dbReference type="EMBL" id="JAATIS010001721">
    <property type="protein sequence ID" value="KAG2466118.1"/>
    <property type="molecule type" value="Genomic_DNA"/>
</dbReference>
<feature type="non-terminal residue" evidence="6">
    <location>
        <position position="1"/>
    </location>
</feature>
<evidence type="ECO:0000313" key="7">
    <source>
        <dbReference type="Proteomes" id="UP000886611"/>
    </source>
</evidence>
<dbReference type="InterPro" id="IPR000421">
    <property type="entry name" value="FA58C"/>
</dbReference>
<dbReference type="CDD" id="cd00037">
    <property type="entry name" value="CLECT"/>
    <property type="match status" value="7"/>
</dbReference>
<dbReference type="InterPro" id="IPR000922">
    <property type="entry name" value="Lectin_gal-bd_dom"/>
</dbReference>
<feature type="domain" description="C-type lectin" evidence="4">
    <location>
        <begin position="1116"/>
        <end position="1242"/>
    </location>
</feature>
<feature type="domain" description="C-type lectin" evidence="4">
    <location>
        <begin position="603"/>
        <end position="677"/>
    </location>
</feature>
<dbReference type="InterPro" id="IPR050111">
    <property type="entry name" value="C-type_lectin/snaclec_domain"/>
</dbReference>
<dbReference type="FunFam" id="3.10.100.10:FF:000025">
    <property type="entry name" value="Mannose receptor C-type 1"/>
    <property type="match status" value="1"/>
</dbReference>
<dbReference type="InterPro" id="IPR016186">
    <property type="entry name" value="C-type_lectin-like/link_sf"/>
</dbReference>
<feature type="domain" description="C-type lectin" evidence="4">
    <location>
        <begin position="970"/>
        <end position="1079"/>
    </location>
</feature>
<feature type="domain" description="C-type lectin" evidence="4">
    <location>
        <begin position="1265"/>
        <end position="1384"/>
    </location>
</feature>
<dbReference type="InterPro" id="IPR016187">
    <property type="entry name" value="CTDL_fold"/>
</dbReference>
<dbReference type="Pfam" id="PF00754">
    <property type="entry name" value="F5_F8_type_C"/>
    <property type="match status" value="1"/>
</dbReference>
<feature type="domain" description="C-type lectin" evidence="4">
    <location>
        <begin position="148"/>
        <end position="250"/>
    </location>
</feature>